<sequence>MLSQKNNVPRIILHPDAEKPIQEEYIVTHSTAGYSKFVPLFALVLKKRIFNQFDRLNLSAKGAFPRQLQRGFADASSTRFLKEMMACSMAKYRHSFYGRLLEIRRPFRSSSQEEEIHSILQ</sequence>
<dbReference type="Proteomes" id="UP000835052">
    <property type="component" value="Unassembled WGS sequence"/>
</dbReference>
<organism evidence="1 2">
    <name type="scientific">Caenorhabditis auriculariae</name>
    <dbReference type="NCBI Taxonomy" id="2777116"/>
    <lineage>
        <taxon>Eukaryota</taxon>
        <taxon>Metazoa</taxon>
        <taxon>Ecdysozoa</taxon>
        <taxon>Nematoda</taxon>
        <taxon>Chromadorea</taxon>
        <taxon>Rhabditida</taxon>
        <taxon>Rhabditina</taxon>
        <taxon>Rhabditomorpha</taxon>
        <taxon>Rhabditoidea</taxon>
        <taxon>Rhabditidae</taxon>
        <taxon>Peloderinae</taxon>
        <taxon>Caenorhabditis</taxon>
    </lineage>
</organism>
<evidence type="ECO:0000313" key="2">
    <source>
        <dbReference type="Proteomes" id="UP000835052"/>
    </source>
</evidence>
<reference evidence="1" key="1">
    <citation type="submission" date="2020-10" db="EMBL/GenBank/DDBJ databases">
        <authorList>
            <person name="Kikuchi T."/>
        </authorList>
    </citation>
    <scope>NUCLEOTIDE SEQUENCE</scope>
    <source>
        <strain evidence="1">NKZ352</strain>
    </source>
</reference>
<evidence type="ECO:0000313" key="1">
    <source>
        <dbReference type="EMBL" id="CAD6188856.1"/>
    </source>
</evidence>
<keyword evidence="2" id="KW-1185">Reference proteome</keyword>
<accession>A0A8S1GY43</accession>
<gene>
    <name evidence="1" type="ORF">CAUJ_LOCUS4775</name>
</gene>
<name>A0A8S1GY43_9PELO</name>
<protein>
    <submittedName>
        <fullName evidence="1">Uncharacterized protein</fullName>
    </submittedName>
</protein>
<dbReference type="EMBL" id="CAJGYM010000009">
    <property type="protein sequence ID" value="CAD6188856.1"/>
    <property type="molecule type" value="Genomic_DNA"/>
</dbReference>
<comment type="caution">
    <text evidence="1">The sequence shown here is derived from an EMBL/GenBank/DDBJ whole genome shotgun (WGS) entry which is preliminary data.</text>
</comment>
<proteinExistence type="predicted"/>
<dbReference type="AlphaFoldDB" id="A0A8S1GY43"/>